<keyword evidence="10" id="KW-0333">Golgi apparatus</keyword>
<dbReference type="CDD" id="cd01852">
    <property type="entry name" value="AIG1"/>
    <property type="match status" value="1"/>
</dbReference>
<evidence type="ECO:0000313" key="18">
    <source>
        <dbReference type="Proteomes" id="UP000002852"/>
    </source>
</evidence>
<evidence type="ECO:0000256" key="12">
    <source>
        <dbReference type="ARBA" id="ARBA00023134"/>
    </source>
</evidence>
<dbReference type="Pfam" id="PF04548">
    <property type="entry name" value="AIG1"/>
    <property type="match status" value="1"/>
</dbReference>
<evidence type="ECO:0000256" key="4">
    <source>
        <dbReference type="ARBA" id="ARBA00004555"/>
    </source>
</evidence>
<dbReference type="GeneTree" id="ENSGT01140000282522"/>
<dbReference type="OMA" id="SCYTIEM"/>
<dbReference type="Ensembl" id="ENSXMAT00000006947.2">
    <property type="protein sequence ID" value="ENSXMAP00000006939.1"/>
    <property type="gene ID" value="ENSXMAG00000006931.2"/>
</dbReference>
<comment type="similarity">
    <text evidence="5">Belongs to the TRAFAC class TrmE-Era-EngA-EngB-Septin-like GTPase superfamily. AIG1/Toc34/Toc159-like paraseptin GTPase family. IAN subfamily.</text>
</comment>
<dbReference type="GeneID" id="102218591"/>
<name>M3ZXJ5_XIPMA</name>
<dbReference type="FunFam" id="3.40.50.300:FF:000536">
    <property type="entry name" value="GTPase IMAP family member 8"/>
    <property type="match status" value="1"/>
</dbReference>
<evidence type="ECO:0000256" key="7">
    <source>
        <dbReference type="ARBA" id="ARBA00022737"/>
    </source>
</evidence>
<evidence type="ECO:0000256" key="8">
    <source>
        <dbReference type="ARBA" id="ARBA00022741"/>
    </source>
</evidence>
<reference evidence="18" key="1">
    <citation type="submission" date="2012-01" db="EMBL/GenBank/DDBJ databases">
        <authorList>
            <person name="Walter R."/>
            <person name="Schartl M."/>
            <person name="Warren W."/>
        </authorList>
    </citation>
    <scope>NUCLEOTIDE SEQUENCE [LARGE SCALE GENOMIC DNA]</scope>
    <source>
        <strain evidence="18">JP 163 A</strain>
    </source>
</reference>
<reference evidence="17" key="4">
    <citation type="submission" date="2025-09" db="UniProtKB">
        <authorList>
            <consortium name="Ensembl"/>
        </authorList>
    </citation>
    <scope>IDENTIFICATION</scope>
    <source>
        <strain evidence="17">JP 163 A</strain>
    </source>
</reference>
<evidence type="ECO:0000256" key="9">
    <source>
        <dbReference type="ARBA" id="ARBA00022824"/>
    </source>
</evidence>
<dbReference type="GO" id="GO:0005794">
    <property type="term" value="C:Golgi apparatus"/>
    <property type="evidence" value="ECO:0007669"/>
    <property type="project" value="UniProtKB-SubCell"/>
</dbReference>
<comment type="subcellular location">
    <subcellularLocation>
        <location evidence="3">Cytoplasm</location>
        <location evidence="3">Cytosol</location>
    </subcellularLocation>
    <subcellularLocation>
        <location evidence="2">Endoplasmic reticulum</location>
    </subcellularLocation>
    <subcellularLocation>
        <location evidence="4">Golgi apparatus</location>
    </subcellularLocation>
    <subcellularLocation>
        <location evidence="1">Mitochondrion</location>
    </subcellularLocation>
</comment>
<dbReference type="InParanoid" id="M3ZXJ5"/>
<feature type="domain" description="AIG1-type G" evidence="16">
    <location>
        <begin position="10"/>
        <end position="230"/>
    </location>
</feature>
<evidence type="ECO:0000256" key="6">
    <source>
        <dbReference type="ARBA" id="ARBA00022490"/>
    </source>
</evidence>
<evidence type="ECO:0000256" key="3">
    <source>
        <dbReference type="ARBA" id="ARBA00004514"/>
    </source>
</evidence>
<organism evidence="17 18">
    <name type="scientific">Xiphophorus maculatus</name>
    <name type="common">Southern platyfish</name>
    <name type="synonym">Platypoecilus maculatus</name>
    <dbReference type="NCBI Taxonomy" id="8083"/>
    <lineage>
        <taxon>Eukaryota</taxon>
        <taxon>Metazoa</taxon>
        <taxon>Chordata</taxon>
        <taxon>Craniata</taxon>
        <taxon>Vertebrata</taxon>
        <taxon>Euteleostomi</taxon>
        <taxon>Actinopterygii</taxon>
        <taxon>Neopterygii</taxon>
        <taxon>Teleostei</taxon>
        <taxon>Neoteleostei</taxon>
        <taxon>Acanthomorphata</taxon>
        <taxon>Ovalentaria</taxon>
        <taxon>Atherinomorphae</taxon>
        <taxon>Cyprinodontiformes</taxon>
        <taxon>Poeciliidae</taxon>
        <taxon>Poeciliinae</taxon>
        <taxon>Xiphophorus</taxon>
    </lineage>
</organism>
<comment type="function">
    <text evidence="13">Exerts an anti-apoptotic effect in the immune system and is involved in responses to infections.</text>
</comment>
<dbReference type="GO" id="GO:0005739">
    <property type="term" value="C:mitochondrion"/>
    <property type="evidence" value="ECO:0007669"/>
    <property type="project" value="UniProtKB-SubCell"/>
</dbReference>
<evidence type="ECO:0000256" key="2">
    <source>
        <dbReference type="ARBA" id="ARBA00004240"/>
    </source>
</evidence>
<dbReference type="RefSeq" id="XP_023180858.1">
    <property type="nucleotide sequence ID" value="XM_023325090.1"/>
</dbReference>
<dbReference type="HOGENOM" id="CLU_010468_3_1_1"/>
<dbReference type="SUPFAM" id="SSF52540">
    <property type="entry name" value="P-loop containing nucleoside triphosphate hydrolases"/>
    <property type="match status" value="1"/>
</dbReference>
<evidence type="ECO:0000256" key="5">
    <source>
        <dbReference type="ARBA" id="ARBA00008535"/>
    </source>
</evidence>
<evidence type="ECO:0000256" key="11">
    <source>
        <dbReference type="ARBA" id="ARBA00023128"/>
    </source>
</evidence>
<dbReference type="Gene3D" id="3.40.50.300">
    <property type="entry name" value="P-loop containing nucleotide triphosphate hydrolases"/>
    <property type="match status" value="2"/>
</dbReference>
<reference evidence="17" key="3">
    <citation type="submission" date="2025-08" db="UniProtKB">
        <authorList>
            <consortium name="Ensembl"/>
        </authorList>
    </citation>
    <scope>IDENTIFICATION</scope>
    <source>
        <strain evidence="17">JP 163 A</strain>
    </source>
</reference>
<evidence type="ECO:0000256" key="10">
    <source>
        <dbReference type="ARBA" id="ARBA00023034"/>
    </source>
</evidence>
<dbReference type="InterPro" id="IPR045058">
    <property type="entry name" value="GIMA/IAN/Toc"/>
</dbReference>
<keyword evidence="18" id="KW-1185">Reference proteome</keyword>
<reference evidence="18" key="2">
    <citation type="journal article" date="2013" name="Nat. Genet.">
        <title>The genome of the platyfish, Xiphophorus maculatus, provides insights into evolutionary adaptation and several complex traits.</title>
        <authorList>
            <person name="Schartl M."/>
            <person name="Walter R.B."/>
            <person name="Shen Y."/>
            <person name="Garcia T."/>
            <person name="Catchen J."/>
            <person name="Amores A."/>
            <person name="Braasch I."/>
            <person name="Chalopin D."/>
            <person name="Volff J.N."/>
            <person name="Lesch K.P."/>
            <person name="Bisazza A."/>
            <person name="Minx P."/>
            <person name="Hillier L."/>
            <person name="Wilson R.K."/>
            <person name="Fuerstenberg S."/>
            <person name="Boore J."/>
            <person name="Searle S."/>
            <person name="Postlethwait J.H."/>
            <person name="Warren W.C."/>
        </authorList>
    </citation>
    <scope>NUCLEOTIDE SEQUENCE [LARGE SCALE GENOMIC DNA]</scope>
    <source>
        <strain evidence="18">JP 163 A</strain>
    </source>
</reference>
<dbReference type="PROSITE" id="PS51720">
    <property type="entry name" value="G_AIG1"/>
    <property type="match status" value="1"/>
</dbReference>
<evidence type="ECO:0000256" key="13">
    <source>
        <dbReference type="ARBA" id="ARBA00056809"/>
    </source>
</evidence>
<accession>M3ZXJ5</accession>
<dbReference type="GO" id="GO:0005829">
    <property type="term" value="C:cytosol"/>
    <property type="evidence" value="ECO:0007669"/>
    <property type="project" value="UniProtKB-SubCell"/>
</dbReference>
<dbReference type="AlphaFoldDB" id="M3ZXJ5"/>
<dbReference type="GO" id="GO:0005783">
    <property type="term" value="C:endoplasmic reticulum"/>
    <property type="evidence" value="ECO:0007669"/>
    <property type="project" value="UniProtKB-SubCell"/>
</dbReference>
<protein>
    <recommendedName>
        <fullName evidence="14">GTPase IMAP family member 8</fullName>
    </recommendedName>
    <alternativeName>
        <fullName evidence="15">Immune-associated nucleotide-binding protein 9</fullName>
    </alternativeName>
</protein>
<dbReference type="InterPro" id="IPR006703">
    <property type="entry name" value="G_AIG1"/>
</dbReference>
<keyword evidence="11" id="KW-0496">Mitochondrion</keyword>
<evidence type="ECO:0000259" key="16">
    <source>
        <dbReference type="PROSITE" id="PS51720"/>
    </source>
</evidence>
<dbReference type="InterPro" id="IPR027417">
    <property type="entry name" value="P-loop_NTPase"/>
</dbReference>
<dbReference type="Proteomes" id="UP000002852">
    <property type="component" value="Unassembled WGS sequence"/>
</dbReference>
<sequence>MSNYQKLEPESDLRVVLVGQERVGKSSAGNTILGRKEFNSELSLVPLTLSSKRAEGDVLSRRVSVVDTPGLCSSVLKPEEVKAEIQRAVELSSPGPHVFLLTIQLGRFTEQEKRGLEMLQEILGPEVSKKTMILFTYGDRLEQTGIDIHQFVKRDKNLQKLLKSCSGMYHVFNNQKMENRKQVQDLLEKIDSLRNVEDPAQVRGLMQKINSMVQQNGGSCYTIEMFEEAQRDNSFIRAAAAARAACAAGLGALLGGGPMGAAIGAAVGASLAVMKEKACIIQ</sequence>
<evidence type="ECO:0000256" key="1">
    <source>
        <dbReference type="ARBA" id="ARBA00004173"/>
    </source>
</evidence>
<dbReference type="GO" id="GO:0005525">
    <property type="term" value="F:GTP binding"/>
    <property type="evidence" value="ECO:0007669"/>
    <property type="project" value="UniProtKB-KW"/>
</dbReference>
<dbReference type="PANTHER" id="PTHR10903:SF170">
    <property type="entry name" value="GTPASE IMAP FAMILY MEMBER 7"/>
    <property type="match status" value="1"/>
</dbReference>
<evidence type="ECO:0000256" key="15">
    <source>
        <dbReference type="ARBA" id="ARBA00077278"/>
    </source>
</evidence>
<evidence type="ECO:0000256" key="14">
    <source>
        <dbReference type="ARBA" id="ARBA00073539"/>
    </source>
</evidence>
<keyword evidence="12" id="KW-0342">GTP-binding</keyword>
<dbReference type="PANTHER" id="PTHR10903">
    <property type="entry name" value="GTPASE, IMAP FAMILY MEMBER-RELATED"/>
    <property type="match status" value="1"/>
</dbReference>
<keyword evidence="7" id="KW-0677">Repeat</keyword>
<evidence type="ECO:0000313" key="17">
    <source>
        <dbReference type="Ensembl" id="ENSXMAP00000006939.1"/>
    </source>
</evidence>
<keyword evidence="8" id="KW-0547">Nucleotide-binding</keyword>
<keyword evidence="6" id="KW-0963">Cytoplasm</keyword>
<proteinExistence type="inferred from homology"/>
<keyword evidence="9" id="KW-0256">Endoplasmic reticulum</keyword>